<name>A0A414DGQ5_9FIRM</name>
<evidence type="ECO:0000313" key="1">
    <source>
        <dbReference type="EMBL" id="RHD09915.1"/>
    </source>
</evidence>
<dbReference type="AlphaFoldDB" id="A0A414DGQ5"/>
<accession>A0A414DGQ5</accession>
<gene>
    <name evidence="1" type="ORF">DW811_05240</name>
</gene>
<proteinExistence type="predicted"/>
<reference evidence="1 2" key="1">
    <citation type="submission" date="2018-08" db="EMBL/GenBank/DDBJ databases">
        <title>A genome reference for cultivated species of the human gut microbiota.</title>
        <authorList>
            <person name="Zou Y."/>
            <person name="Xue W."/>
            <person name="Luo G."/>
        </authorList>
    </citation>
    <scope>NUCLEOTIDE SEQUENCE [LARGE SCALE GENOMIC DNA]</scope>
    <source>
        <strain evidence="1 2">AM32-2AC</strain>
    </source>
</reference>
<dbReference type="Proteomes" id="UP000284794">
    <property type="component" value="Unassembled WGS sequence"/>
</dbReference>
<dbReference type="RefSeq" id="WP_118148451.1">
    <property type="nucleotide sequence ID" value="NZ_QRNP01000052.1"/>
</dbReference>
<evidence type="ECO:0008006" key="3">
    <source>
        <dbReference type="Google" id="ProtNLM"/>
    </source>
</evidence>
<dbReference type="EMBL" id="QSIS01000004">
    <property type="protein sequence ID" value="RHD09915.1"/>
    <property type="molecule type" value="Genomic_DNA"/>
</dbReference>
<protein>
    <recommendedName>
        <fullName evidence="3">AP2/ERF domain-containing protein</fullName>
    </recommendedName>
</protein>
<evidence type="ECO:0000313" key="2">
    <source>
        <dbReference type="Proteomes" id="UP000284794"/>
    </source>
</evidence>
<comment type="caution">
    <text evidence="1">The sequence shown here is derived from an EMBL/GenBank/DDBJ whole genome shotgun (WGS) entry which is preliminary data.</text>
</comment>
<organism evidence="1 2">
    <name type="scientific">Lachnospira eligens</name>
    <dbReference type="NCBI Taxonomy" id="39485"/>
    <lineage>
        <taxon>Bacteria</taxon>
        <taxon>Bacillati</taxon>
        <taxon>Bacillota</taxon>
        <taxon>Clostridia</taxon>
        <taxon>Lachnospirales</taxon>
        <taxon>Lachnospiraceae</taxon>
        <taxon>Lachnospira</taxon>
    </lineage>
</organism>
<sequence length="426" mass="50871">MDETKICKKCGRILPIQNFRLATGQFGNPYYRGSCKECEAKYDKEYKKKKNEKEFTFSDNLEILVDRQYKEINPKRILDVSALDIDIALMGTDEIFVKLMDYKDTWMSNYGQCITMAWGKYHLLQGSYINGELRYSLKKNVFIDGKWTYKRDYVYAPKMVVETFIVNEDKANNVYVWHSGHDKEDCYYRNLYPLNQEQFRIVNNHFQKTGDDSEQFILNVMNDIRYKPDNWSKQTAKRVMYGVGYHGILYTNSNEESYKRWHWIMNRCYSNAVHKLQPAYKDCELCEEWKNYSNFKLWYEQHITDIRMFDESFELDKDILIKGNKIYSPETVCFIPKIVNSLFTNGKENRGKYPLGVYKEGEKFRAVMSFAGKKIKLGTFNTAEEAFARYKVYKEDFIKDIAEQYKDKIPDKIYQVMMNWQIEITD</sequence>